<reference evidence="3 4" key="1">
    <citation type="journal article" date="2013" name="PLoS ONE">
        <title>Predicting the Proteins of Angomonas deanei, Strigomonas culicis and Their Respective Endosymbionts Reveals New Aspects of the Trypanosomatidae Family.</title>
        <authorList>
            <person name="Motta M.C."/>
            <person name="Martins A.C."/>
            <person name="de Souza S.S."/>
            <person name="Catta-Preta C.M."/>
            <person name="Silva R."/>
            <person name="Klein C.C."/>
            <person name="de Almeida L.G."/>
            <person name="de Lima Cunha O."/>
            <person name="Ciapina L.P."/>
            <person name="Brocchi M."/>
            <person name="Colabardini A.C."/>
            <person name="de Araujo Lima B."/>
            <person name="Machado C.R."/>
            <person name="de Almeida Soares C.M."/>
            <person name="Probst C.M."/>
            <person name="de Menezes C.B."/>
            <person name="Thompson C.E."/>
            <person name="Bartholomeu D.C."/>
            <person name="Gradia D.F."/>
            <person name="Pavoni D.P."/>
            <person name="Grisard E.C."/>
            <person name="Fantinatti-Garboggini F."/>
            <person name="Marchini F.K."/>
            <person name="Rodrigues-Luiz G.F."/>
            <person name="Wagner G."/>
            <person name="Goldman G.H."/>
            <person name="Fietto J.L."/>
            <person name="Elias M.C."/>
            <person name="Goldman M.H."/>
            <person name="Sagot M.F."/>
            <person name="Pereira M."/>
            <person name="Stoco P.H."/>
            <person name="de Mendonca-Neto R.P."/>
            <person name="Teixeira S.M."/>
            <person name="Maciel T.E."/>
            <person name="de Oliveira Mendes T.A."/>
            <person name="Urmenyi T.P."/>
            <person name="de Souza W."/>
            <person name="Schenkman S."/>
            <person name="de Vasconcelos A.T."/>
        </authorList>
    </citation>
    <scope>NUCLEOTIDE SEQUENCE [LARGE SCALE GENOMIC DNA]</scope>
</reference>
<dbReference type="GO" id="GO:0032366">
    <property type="term" value="P:intracellular sterol transport"/>
    <property type="evidence" value="ECO:0007669"/>
    <property type="project" value="TreeGrafter"/>
</dbReference>
<comment type="caution">
    <text evidence="3">The sequence shown here is derived from an EMBL/GenBank/DDBJ whole genome shotgun (WGS) entry which is preliminary data.</text>
</comment>
<name>S9VG06_9TRYP</name>
<dbReference type="InterPro" id="IPR011993">
    <property type="entry name" value="PH-like_dom_sf"/>
</dbReference>
<dbReference type="InterPro" id="IPR051482">
    <property type="entry name" value="Cholesterol_transport"/>
</dbReference>
<organism evidence="3 4">
    <name type="scientific">Strigomonas culicis</name>
    <dbReference type="NCBI Taxonomy" id="28005"/>
    <lineage>
        <taxon>Eukaryota</taxon>
        <taxon>Discoba</taxon>
        <taxon>Euglenozoa</taxon>
        <taxon>Kinetoplastea</taxon>
        <taxon>Metakinetoplastina</taxon>
        <taxon>Trypanosomatida</taxon>
        <taxon>Trypanosomatidae</taxon>
        <taxon>Strigomonadinae</taxon>
        <taxon>Strigomonas</taxon>
    </lineage>
</organism>
<gene>
    <name evidence="3" type="ORF">STCU_06385</name>
</gene>
<dbReference type="EMBL" id="ATMH01006385">
    <property type="protein sequence ID" value="EPY25971.1"/>
    <property type="molecule type" value="Genomic_DNA"/>
</dbReference>
<keyword evidence="4" id="KW-1185">Reference proteome</keyword>
<dbReference type="Proteomes" id="UP000015354">
    <property type="component" value="Unassembled WGS sequence"/>
</dbReference>
<dbReference type="GO" id="GO:0005789">
    <property type="term" value="C:endoplasmic reticulum membrane"/>
    <property type="evidence" value="ECO:0007669"/>
    <property type="project" value="TreeGrafter"/>
</dbReference>
<dbReference type="PANTHER" id="PTHR23319">
    <property type="entry name" value="GRAM DOMAIN CONTAINING 1B, ISOFORM E"/>
    <property type="match status" value="1"/>
</dbReference>
<dbReference type="Gene3D" id="2.30.29.30">
    <property type="entry name" value="Pleckstrin-homology domain (PH domain)/Phosphotyrosine-binding domain (PTB)"/>
    <property type="match status" value="1"/>
</dbReference>
<dbReference type="GO" id="GO:0005886">
    <property type="term" value="C:plasma membrane"/>
    <property type="evidence" value="ECO:0007669"/>
    <property type="project" value="TreeGrafter"/>
</dbReference>
<dbReference type="Pfam" id="PF02893">
    <property type="entry name" value="GRAM"/>
    <property type="match status" value="1"/>
</dbReference>
<feature type="domain" description="GRAM" evidence="2">
    <location>
        <begin position="574"/>
        <end position="640"/>
    </location>
</feature>
<dbReference type="PANTHER" id="PTHR23319:SF4">
    <property type="entry name" value="GRAM DOMAIN CONTAINING 1B, ISOFORM E"/>
    <property type="match status" value="1"/>
</dbReference>
<dbReference type="AlphaFoldDB" id="S9VG06"/>
<evidence type="ECO:0000256" key="1">
    <source>
        <dbReference type="SAM" id="MobiDB-lite"/>
    </source>
</evidence>
<dbReference type="SMART" id="SM00568">
    <property type="entry name" value="GRAM"/>
    <property type="match status" value="1"/>
</dbReference>
<dbReference type="OrthoDB" id="2162691at2759"/>
<dbReference type="InterPro" id="IPR004182">
    <property type="entry name" value="GRAM"/>
</dbReference>
<protein>
    <recommendedName>
        <fullName evidence="2">GRAM domain-containing protein</fullName>
    </recommendedName>
</protein>
<evidence type="ECO:0000313" key="3">
    <source>
        <dbReference type="EMBL" id="EPY25971.1"/>
    </source>
</evidence>
<evidence type="ECO:0000313" key="4">
    <source>
        <dbReference type="Proteomes" id="UP000015354"/>
    </source>
</evidence>
<feature type="region of interest" description="Disordered" evidence="1">
    <location>
        <begin position="172"/>
        <end position="205"/>
    </location>
</feature>
<evidence type="ECO:0000259" key="2">
    <source>
        <dbReference type="SMART" id="SM00568"/>
    </source>
</evidence>
<sequence>MRDLSRLSANLKASNELVSSLTGNFQTILASSKDPVKDVLESMKQLSAHFGHCTSIFVDCLADLQTMGEAMRPVVKASPETTAPLLFNLYNTFARQFTVYFSDVSSALNENMTLLKRGKNSFYKESASALPPTTAAAVPSRTPAVAVDAAISSAAVTDGDAAAENTEGDVAAAVTKRKKKKHVDGEEDATEREAKPAKKKKAPLEQEVAAEADGQTHLAAVPAPSGEASEDPEVAALQAAAAAGARKKAGLGARKLSAREYGGVASAAADPAMEPKLLYVTTTVEDALGPMVMGTRPNVFSPVDVMMSKKVAVQYYVKLLRPGSIAHLILKSYIRADEDVQADLLCEVLDTECVEMVPFESTLGEVVVANEKDLSKMPICAWRLGNSEDETHKFFTCYTLVERPPAMGPTALVQDCLVRDGKMEEVLHVISLVKDAPEYAMVTAYTARSAPVASKAAAILGFTHRGLTTVGQEDVPDSVVKRVVDTANEKPSALVMPASGSAQAMEAFQPTVQLASLDQPGPRTSNFNLGDVAGLAMRGGFEVLKAPLTVSRVVGGAVLDVTGATDALRSNMEASFKKNFPDIAATDELVETYSCAWQDGAALRQGFVYIGSHWVCFAGTIGSSKFTIEFDEIKDIRKTKSAKILENSIDIITHLNDHYNMTSFLQRDQAYNKLMQLWLKR</sequence>
<dbReference type="GO" id="GO:0140268">
    <property type="term" value="C:endoplasmic reticulum-plasma membrane contact site"/>
    <property type="evidence" value="ECO:0007669"/>
    <property type="project" value="TreeGrafter"/>
</dbReference>
<proteinExistence type="predicted"/>
<dbReference type="GO" id="GO:0120015">
    <property type="term" value="F:sterol transfer activity"/>
    <property type="evidence" value="ECO:0007669"/>
    <property type="project" value="TreeGrafter"/>
</dbReference>
<dbReference type="GO" id="GO:0032934">
    <property type="term" value="F:sterol binding"/>
    <property type="evidence" value="ECO:0007669"/>
    <property type="project" value="TreeGrafter"/>
</dbReference>
<accession>S9VG06</accession>